<dbReference type="Pfam" id="PF00089">
    <property type="entry name" value="Trypsin"/>
    <property type="match status" value="1"/>
</dbReference>
<keyword evidence="2" id="KW-0732">Signal</keyword>
<dbReference type="EnsemblMetazoa" id="AALFPA23_003169.R3373">
    <property type="protein sequence ID" value="AALFPA23_003169.P3373"/>
    <property type="gene ID" value="AALFPA23_003169"/>
</dbReference>
<dbReference type="PROSITE" id="PS50240">
    <property type="entry name" value="TRYPSIN_DOM"/>
    <property type="match status" value="1"/>
</dbReference>
<keyword evidence="5" id="KW-1185">Reference proteome</keyword>
<sequence length="322" mass="35547">MSAKMAFLSAVALIIATLIVQPVKTAESQGLHILPEPGVCGVSLTERVRGGNKTALNAHPWAALFGVRFVGDPTGRIQFICGGSLITDQFVLTAAHCYNGIIPDEHRRKVVIRLGEWDIESEPDCIDDNCADRAIDFEVAFYRRHEEYTSNPTHNDLALIKLPRKVSFTEFISPVCLPVAEELQKQSETGKIFTVVGWGTTERGTEKPGFYSSRFKLEADLPGVDWDTCHELVPRLWPSEFCAGNGTEEQACKGDSGGPLVAIEDDGYWYQYGIVSYGFACGEGPYGMYARVSSFIPWIVKNLNEMNLKNNNDADENELVGS</sequence>
<feature type="chain" id="PRO_5045039644" description="Peptidase S1 domain-containing protein" evidence="2">
    <location>
        <begin position="26"/>
        <end position="322"/>
    </location>
</feature>
<organism evidence="4 5">
    <name type="scientific">Aedes albopictus</name>
    <name type="common">Asian tiger mosquito</name>
    <name type="synonym">Stegomyia albopicta</name>
    <dbReference type="NCBI Taxonomy" id="7160"/>
    <lineage>
        <taxon>Eukaryota</taxon>
        <taxon>Metazoa</taxon>
        <taxon>Ecdysozoa</taxon>
        <taxon>Arthropoda</taxon>
        <taxon>Hexapoda</taxon>
        <taxon>Insecta</taxon>
        <taxon>Pterygota</taxon>
        <taxon>Neoptera</taxon>
        <taxon>Endopterygota</taxon>
        <taxon>Diptera</taxon>
        <taxon>Nematocera</taxon>
        <taxon>Culicoidea</taxon>
        <taxon>Culicidae</taxon>
        <taxon>Culicinae</taxon>
        <taxon>Aedini</taxon>
        <taxon>Aedes</taxon>
        <taxon>Stegomyia</taxon>
    </lineage>
</organism>
<accession>A0ABM1XV46</accession>
<dbReference type="CDD" id="cd00190">
    <property type="entry name" value="Tryp_SPc"/>
    <property type="match status" value="1"/>
</dbReference>
<dbReference type="InterPro" id="IPR009003">
    <property type="entry name" value="Peptidase_S1_PA"/>
</dbReference>
<dbReference type="InterPro" id="IPR018114">
    <property type="entry name" value="TRYPSIN_HIS"/>
</dbReference>
<reference evidence="4" key="2">
    <citation type="submission" date="2025-05" db="UniProtKB">
        <authorList>
            <consortium name="EnsemblMetazoa"/>
        </authorList>
    </citation>
    <scope>IDENTIFICATION</scope>
    <source>
        <strain evidence="4">Foshan</strain>
    </source>
</reference>
<dbReference type="GeneID" id="109422859"/>
<dbReference type="PRINTS" id="PR00722">
    <property type="entry name" value="CHYMOTRYPSIN"/>
</dbReference>
<dbReference type="PANTHER" id="PTHR24258:SF140">
    <property type="entry name" value="BCDNA.GH08420-RELATED"/>
    <property type="match status" value="1"/>
</dbReference>
<evidence type="ECO:0000313" key="4">
    <source>
        <dbReference type="EnsemblMetazoa" id="AALFPA23_003169.P3373"/>
    </source>
</evidence>
<protein>
    <recommendedName>
        <fullName evidence="3">Peptidase S1 domain-containing protein</fullName>
    </recommendedName>
</protein>
<dbReference type="SUPFAM" id="SSF50494">
    <property type="entry name" value="Trypsin-like serine proteases"/>
    <property type="match status" value="1"/>
</dbReference>
<reference evidence="5" key="1">
    <citation type="journal article" date="2015" name="Proc. Natl. Acad. Sci. U.S.A.">
        <title>Genome sequence of the Asian Tiger mosquito, Aedes albopictus, reveals insights into its biology, genetics, and evolution.</title>
        <authorList>
            <person name="Chen X.G."/>
            <person name="Jiang X."/>
            <person name="Gu J."/>
            <person name="Xu M."/>
            <person name="Wu Y."/>
            <person name="Deng Y."/>
            <person name="Zhang C."/>
            <person name="Bonizzoni M."/>
            <person name="Dermauw W."/>
            <person name="Vontas J."/>
            <person name="Armbruster P."/>
            <person name="Huang X."/>
            <person name="Yang Y."/>
            <person name="Zhang H."/>
            <person name="He W."/>
            <person name="Peng H."/>
            <person name="Liu Y."/>
            <person name="Wu K."/>
            <person name="Chen J."/>
            <person name="Lirakis M."/>
            <person name="Topalis P."/>
            <person name="Van Leeuwen T."/>
            <person name="Hall A.B."/>
            <person name="Jiang X."/>
            <person name="Thorpe C."/>
            <person name="Mueller R.L."/>
            <person name="Sun C."/>
            <person name="Waterhouse R.M."/>
            <person name="Yan G."/>
            <person name="Tu Z.J."/>
            <person name="Fang X."/>
            <person name="James A.A."/>
        </authorList>
    </citation>
    <scope>NUCLEOTIDE SEQUENCE [LARGE SCALE GENOMIC DNA]</scope>
    <source>
        <strain evidence="5">Foshan</strain>
    </source>
</reference>
<dbReference type="Gene3D" id="2.40.10.10">
    <property type="entry name" value="Trypsin-like serine proteases"/>
    <property type="match status" value="2"/>
</dbReference>
<dbReference type="InterPro" id="IPR001254">
    <property type="entry name" value="Trypsin_dom"/>
</dbReference>
<feature type="domain" description="Peptidase S1" evidence="3">
    <location>
        <begin position="48"/>
        <end position="304"/>
    </location>
</feature>
<dbReference type="Proteomes" id="UP000069940">
    <property type="component" value="Unassembled WGS sequence"/>
</dbReference>
<evidence type="ECO:0000256" key="2">
    <source>
        <dbReference type="SAM" id="SignalP"/>
    </source>
</evidence>
<dbReference type="SMART" id="SM00020">
    <property type="entry name" value="Tryp_SPc"/>
    <property type="match status" value="1"/>
</dbReference>
<evidence type="ECO:0000313" key="5">
    <source>
        <dbReference type="Proteomes" id="UP000069940"/>
    </source>
</evidence>
<dbReference type="PROSITE" id="PS00134">
    <property type="entry name" value="TRYPSIN_HIS"/>
    <property type="match status" value="1"/>
</dbReference>
<dbReference type="PANTHER" id="PTHR24258">
    <property type="entry name" value="SERINE PROTEASE-RELATED"/>
    <property type="match status" value="1"/>
</dbReference>
<proteinExistence type="inferred from homology"/>
<dbReference type="RefSeq" id="XP_019553308.2">
    <property type="nucleotide sequence ID" value="XM_019697763.3"/>
</dbReference>
<feature type="signal peptide" evidence="2">
    <location>
        <begin position="1"/>
        <end position="25"/>
    </location>
</feature>
<evidence type="ECO:0000259" key="3">
    <source>
        <dbReference type="PROSITE" id="PS50240"/>
    </source>
</evidence>
<dbReference type="InterPro" id="IPR043504">
    <property type="entry name" value="Peptidase_S1_PA_chymotrypsin"/>
</dbReference>
<evidence type="ECO:0000256" key="1">
    <source>
        <dbReference type="ARBA" id="ARBA00024195"/>
    </source>
</evidence>
<name>A0ABM1XV46_AEDAL</name>
<dbReference type="InterPro" id="IPR001314">
    <property type="entry name" value="Peptidase_S1A"/>
</dbReference>
<comment type="similarity">
    <text evidence="1">Belongs to the peptidase S1 family. CLIP subfamily.</text>
</comment>